<proteinExistence type="predicted"/>
<name>A0A9X9PX85_GULGU</name>
<comment type="caution">
    <text evidence="1">The sequence shown here is derived from an EMBL/GenBank/DDBJ whole genome shotgun (WGS) entry which is preliminary data.</text>
</comment>
<reference evidence="1 2" key="1">
    <citation type="submission" date="2018-10" db="EMBL/GenBank/DDBJ databases">
        <authorList>
            <person name="Ekblom R."/>
            <person name="Jareborg N."/>
        </authorList>
    </citation>
    <scope>NUCLEOTIDE SEQUENCE [LARGE SCALE GENOMIC DNA]</scope>
    <source>
        <tissue evidence="1">Muscle</tissue>
    </source>
</reference>
<evidence type="ECO:0000313" key="2">
    <source>
        <dbReference type="Proteomes" id="UP000269945"/>
    </source>
</evidence>
<protein>
    <submittedName>
        <fullName evidence="1">Uncharacterized protein</fullName>
    </submittedName>
</protein>
<dbReference type="Proteomes" id="UP000269945">
    <property type="component" value="Unassembled WGS sequence"/>
</dbReference>
<dbReference type="EMBL" id="CYRY02006666">
    <property type="protein sequence ID" value="VCW72628.1"/>
    <property type="molecule type" value="Genomic_DNA"/>
</dbReference>
<dbReference type="AlphaFoldDB" id="A0A9X9PX85"/>
<gene>
    <name evidence="1" type="ORF">BN2614_LOCUS2</name>
</gene>
<keyword evidence="2" id="KW-1185">Reference proteome</keyword>
<evidence type="ECO:0000313" key="1">
    <source>
        <dbReference type="EMBL" id="VCW72628.1"/>
    </source>
</evidence>
<accession>A0A9X9PX85</accession>
<organism evidence="1 2">
    <name type="scientific">Gulo gulo</name>
    <name type="common">Wolverine</name>
    <name type="synonym">Gluton</name>
    <dbReference type="NCBI Taxonomy" id="48420"/>
    <lineage>
        <taxon>Eukaryota</taxon>
        <taxon>Metazoa</taxon>
        <taxon>Chordata</taxon>
        <taxon>Craniata</taxon>
        <taxon>Vertebrata</taxon>
        <taxon>Euteleostomi</taxon>
        <taxon>Mammalia</taxon>
        <taxon>Eutheria</taxon>
        <taxon>Laurasiatheria</taxon>
        <taxon>Carnivora</taxon>
        <taxon>Caniformia</taxon>
        <taxon>Musteloidea</taxon>
        <taxon>Mustelidae</taxon>
        <taxon>Guloninae</taxon>
        <taxon>Gulo</taxon>
    </lineage>
</organism>
<sequence length="37" mass="4139">MSKKEASIEKGGKNWSIVTFCGENYKLLKCMEATGQQ</sequence>